<sequence>MPVQDEMDYLPQGLAAHPMVQRRASVFHDLITVFRKNTVARIGRSTSDPHKYSRDHIRSGKQVRIESDAFLGKTDHRDDADEDGKPLTRQDDYHFDLLTVAVFRPFLSESDKRKKL</sequence>
<keyword evidence="2" id="KW-1185">Reference proteome</keyword>
<dbReference type="AlphaFoldDB" id="W2TH23"/>
<proteinExistence type="predicted"/>
<accession>W2TH23</accession>
<gene>
    <name evidence="1" type="ORF">NECAME_02429</name>
</gene>
<dbReference type="Proteomes" id="UP000053676">
    <property type="component" value="Unassembled WGS sequence"/>
</dbReference>
<dbReference type="KEGG" id="nai:NECAME_02429"/>
<dbReference type="STRING" id="51031.W2TH23"/>
<organism evidence="1 2">
    <name type="scientific">Necator americanus</name>
    <name type="common">Human hookworm</name>
    <dbReference type="NCBI Taxonomy" id="51031"/>
    <lineage>
        <taxon>Eukaryota</taxon>
        <taxon>Metazoa</taxon>
        <taxon>Ecdysozoa</taxon>
        <taxon>Nematoda</taxon>
        <taxon>Chromadorea</taxon>
        <taxon>Rhabditida</taxon>
        <taxon>Rhabditina</taxon>
        <taxon>Rhabditomorpha</taxon>
        <taxon>Strongyloidea</taxon>
        <taxon>Ancylostomatidae</taxon>
        <taxon>Bunostominae</taxon>
        <taxon>Necator</taxon>
    </lineage>
</organism>
<protein>
    <submittedName>
        <fullName evidence="1">Uncharacterized protein</fullName>
    </submittedName>
</protein>
<evidence type="ECO:0000313" key="1">
    <source>
        <dbReference type="EMBL" id="ETN80297.1"/>
    </source>
</evidence>
<reference evidence="2" key="1">
    <citation type="journal article" date="2014" name="Nat. Genet.">
        <title>Genome of the human hookworm Necator americanus.</title>
        <authorList>
            <person name="Tang Y.T."/>
            <person name="Gao X."/>
            <person name="Rosa B.A."/>
            <person name="Abubucker S."/>
            <person name="Hallsworth-Pepin K."/>
            <person name="Martin J."/>
            <person name="Tyagi R."/>
            <person name="Heizer E."/>
            <person name="Zhang X."/>
            <person name="Bhonagiri-Palsikar V."/>
            <person name="Minx P."/>
            <person name="Warren W.C."/>
            <person name="Wang Q."/>
            <person name="Zhan B."/>
            <person name="Hotez P.J."/>
            <person name="Sternberg P.W."/>
            <person name="Dougall A."/>
            <person name="Gaze S.T."/>
            <person name="Mulvenna J."/>
            <person name="Sotillo J."/>
            <person name="Ranganathan S."/>
            <person name="Rabelo E.M."/>
            <person name="Wilson R.K."/>
            <person name="Felgner P.L."/>
            <person name="Bethony J."/>
            <person name="Hawdon J.M."/>
            <person name="Gasser R.B."/>
            <person name="Loukas A."/>
            <person name="Mitreva M."/>
        </authorList>
    </citation>
    <scope>NUCLEOTIDE SEQUENCE [LARGE SCALE GENOMIC DNA]</scope>
</reference>
<name>W2TH23_NECAM</name>
<evidence type="ECO:0000313" key="2">
    <source>
        <dbReference type="Proteomes" id="UP000053676"/>
    </source>
</evidence>
<dbReference type="EMBL" id="KI659148">
    <property type="protein sequence ID" value="ETN80297.1"/>
    <property type="molecule type" value="Genomic_DNA"/>
</dbReference>